<keyword evidence="1" id="KW-1133">Transmembrane helix</keyword>
<dbReference type="EMBL" id="QUBQ01000008">
    <property type="protein sequence ID" value="REK69364.1"/>
    <property type="molecule type" value="Genomic_DNA"/>
</dbReference>
<gene>
    <name evidence="2" type="ORF">DX130_24700</name>
</gene>
<feature type="transmembrane region" description="Helical" evidence="1">
    <location>
        <begin position="20"/>
        <end position="49"/>
    </location>
</feature>
<dbReference type="Proteomes" id="UP000261905">
    <property type="component" value="Unassembled WGS sequence"/>
</dbReference>
<dbReference type="RefSeq" id="WP_116049928.1">
    <property type="nucleotide sequence ID" value="NZ_QUBQ01000008.1"/>
</dbReference>
<keyword evidence="3" id="KW-1185">Reference proteome</keyword>
<reference evidence="2 3" key="1">
    <citation type="submission" date="2018-08" db="EMBL/GenBank/DDBJ databases">
        <title>Paenibacillus sp. M4BSY-1, whole genome shotgun sequence.</title>
        <authorList>
            <person name="Tuo L."/>
        </authorList>
    </citation>
    <scope>NUCLEOTIDE SEQUENCE [LARGE SCALE GENOMIC DNA]</scope>
    <source>
        <strain evidence="2 3">M4BSY-1</strain>
    </source>
</reference>
<comment type="caution">
    <text evidence="2">The sequence shown here is derived from an EMBL/GenBank/DDBJ whole genome shotgun (WGS) entry which is preliminary data.</text>
</comment>
<evidence type="ECO:0000313" key="3">
    <source>
        <dbReference type="Proteomes" id="UP000261905"/>
    </source>
</evidence>
<keyword evidence="1" id="KW-0472">Membrane</keyword>
<dbReference type="OrthoDB" id="1925744at2"/>
<name>A0A371P0A8_9BACL</name>
<organism evidence="2 3">
    <name type="scientific">Paenibacillus paeoniae</name>
    <dbReference type="NCBI Taxonomy" id="2292705"/>
    <lineage>
        <taxon>Bacteria</taxon>
        <taxon>Bacillati</taxon>
        <taxon>Bacillota</taxon>
        <taxon>Bacilli</taxon>
        <taxon>Bacillales</taxon>
        <taxon>Paenibacillaceae</taxon>
        <taxon>Paenibacillus</taxon>
    </lineage>
</organism>
<accession>A0A371P0A8</accession>
<sequence>MTGSRVMKWVTGSFEILLGIPLIGGAFILSTAYVPLGIMLILHIVTLVLSASNKEPKYGSILGIVTSVVAWIPFVGMALHIITGILLMVTAAQKPAPANYPHPPHVSNL</sequence>
<protein>
    <submittedName>
        <fullName evidence="2">Uncharacterized protein</fullName>
    </submittedName>
</protein>
<evidence type="ECO:0000256" key="1">
    <source>
        <dbReference type="SAM" id="Phobius"/>
    </source>
</evidence>
<evidence type="ECO:0000313" key="2">
    <source>
        <dbReference type="EMBL" id="REK69364.1"/>
    </source>
</evidence>
<proteinExistence type="predicted"/>
<dbReference type="AlphaFoldDB" id="A0A371P0A8"/>
<feature type="transmembrane region" description="Helical" evidence="1">
    <location>
        <begin position="61"/>
        <end position="89"/>
    </location>
</feature>
<keyword evidence="1" id="KW-0812">Transmembrane</keyword>